<feature type="compositionally biased region" description="Acidic residues" evidence="1">
    <location>
        <begin position="383"/>
        <end position="393"/>
    </location>
</feature>
<feature type="region of interest" description="Disordered" evidence="1">
    <location>
        <begin position="382"/>
        <end position="423"/>
    </location>
</feature>
<accession>A0A8H4UHA9</accession>
<name>A0A8H4UHA9_9HYPO</name>
<keyword evidence="4" id="KW-1185">Reference proteome</keyword>
<evidence type="ECO:0000313" key="4">
    <source>
        <dbReference type="Proteomes" id="UP000635477"/>
    </source>
</evidence>
<comment type="caution">
    <text evidence="3">The sequence shown here is derived from an EMBL/GenBank/DDBJ whole genome shotgun (WGS) entry which is preliminary data.</text>
</comment>
<feature type="signal peptide" evidence="2">
    <location>
        <begin position="1"/>
        <end position="18"/>
    </location>
</feature>
<feature type="compositionally biased region" description="Acidic residues" evidence="1">
    <location>
        <begin position="409"/>
        <end position="423"/>
    </location>
</feature>
<gene>
    <name evidence="3" type="ORF">FZEAL_7109</name>
</gene>
<protein>
    <submittedName>
        <fullName evidence="3">Uncharacterized protein</fullName>
    </submittedName>
</protein>
<dbReference type="AlphaFoldDB" id="A0A8H4UHA9"/>
<sequence length="458" mass="51486">MAQFLGLAAFLTLAAVTGEHLCPAVGPVDSLIRDIDLERASNPFSNFISCLMAMMMADVQTGIGYGATFIWALSEAVCPGNMDVAMTAFNVMRIPTNSVTPPEHYDHHWTFAQCARFAPVWQILQYCLATVFDWGRLREFLELSNKINRLTTAYCSVENPEAYWPMLQGKYFADGPPPMDLGPHEDLATPDNWSHRRCISGLLKKILEKSLLLNSSPGQKPKNIAGQPIDTNLFARVQRQFWIYERNQRSTILADLEERGLISFDMGVLRAWSAEEHPGDVSPFINLLFLHRIDIITGKLGLAPESTQSICNLLKWHDVFELGMQGLVKLLPQPGDDYTRKFLFDMAELASRVKGYFDNFPAGDREWRDGWFERFSVAMPDDGLAEDDEDETGPPDMFVPVDDNGYGADVDDLDSDDEDSEMDEPVVYVGPAEADLHTQVAEIHLYEDDESDVGSFYD</sequence>
<reference evidence="3" key="2">
    <citation type="submission" date="2020-05" db="EMBL/GenBank/DDBJ databases">
        <authorList>
            <person name="Kim H.-S."/>
            <person name="Proctor R.H."/>
            <person name="Brown D.W."/>
        </authorList>
    </citation>
    <scope>NUCLEOTIDE SEQUENCE</scope>
    <source>
        <strain evidence="3">NRRL 22465</strain>
    </source>
</reference>
<evidence type="ECO:0000313" key="3">
    <source>
        <dbReference type="EMBL" id="KAF4976190.1"/>
    </source>
</evidence>
<organism evidence="3 4">
    <name type="scientific">Fusarium zealandicum</name>
    <dbReference type="NCBI Taxonomy" id="1053134"/>
    <lineage>
        <taxon>Eukaryota</taxon>
        <taxon>Fungi</taxon>
        <taxon>Dikarya</taxon>
        <taxon>Ascomycota</taxon>
        <taxon>Pezizomycotina</taxon>
        <taxon>Sordariomycetes</taxon>
        <taxon>Hypocreomycetidae</taxon>
        <taxon>Hypocreales</taxon>
        <taxon>Nectriaceae</taxon>
        <taxon>Fusarium</taxon>
        <taxon>Fusarium staphyleae species complex</taxon>
    </lineage>
</organism>
<feature type="chain" id="PRO_5034141949" evidence="2">
    <location>
        <begin position="19"/>
        <end position="458"/>
    </location>
</feature>
<evidence type="ECO:0000256" key="1">
    <source>
        <dbReference type="SAM" id="MobiDB-lite"/>
    </source>
</evidence>
<dbReference type="OrthoDB" id="4923501at2759"/>
<dbReference type="EMBL" id="JABEYC010000562">
    <property type="protein sequence ID" value="KAF4976190.1"/>
    <property type="molecule type" value="Genomic_DNA"/>
</dbReference>
<evidence type="ECO:0000256" key="2">
    <source>
        <dbReference type="SAM" id="SignalP"/>
    </source>
</evidence>
<keyword evidence="2" id="KW-0732">Signal</keyword>
<proteinExistence type="predicted"/>
<reference evidence="3" key="1">
    <citation type="journal article" date="2020" name="BMC Genomics">
        <title>Correction to: Identification and distribution of gene clusters required for synthesis of sphingolipid metabolism inhibitors in diverse species of the filamentous fungus Fusarium.</title>
        <authorList>
            <person name="Kim H.S."/>
            <person name="Lohmar J.M."/>
            <person name="Busman M."/>
            <person name="Brown D.W."/>
            <person name="Naumann T.A."/>
            <person name="Divon H.H."/>
            <person name="Lysoe E."/>
            <person name="Uhlig S."/>
            <person name="Proctor R.H."/>
        </authorList>
    </citation>
    <scope>NUCLEOTIDE SEQUENCE</scope>
    <source>
        <strain evidence="3">NRRL 22465</strain>
    </source>
</reference>
<dbReference type="Proteomes" id="UP000635477">
    <property type="component" value="Unassembled WGS sequence"/>
</dbReference>